<dbReference type="OrthoDB" id="8452484at2"/>
<evidence type="ECO:0000256" key="1">
    <source>
        <dbReference type="ARBA" id="ARBA00005254"/>
    </source>
</evidence>
<comment type="caution">
    <text evidence="3">The sequence shown here is derived from an EMBL/GenBank/DDBJ whole genome shotgun (WGS) entry which is preliminary data.</text>
</comment>
<dbReference type="Proteomes" id="UP000054837">
    <property type="component" value="Unassembled WGS sequence"/>
</dbReference>
<evidence type="ECO:0000313" key="3">
    <source>
        <dbReference type="EMBL" id="KUG52022.1"/>
    </source>
</evidence>
<dbReference type="Gene3D" id="3.90.226.10">
    <property type="entry name" value="2-enoyl-CoA Hydratase, Chain A, domain 1"/>
    <property type="match status" value="1"/>
</dbReference>
<comment type="similarity">
    <text evidence="1 2">Belongs to the enoyl-CoA hydratase/isomerase family.</text>
</comment>
<dbReference type="CDD" id="cd06558">
    <property type="entry name" value="crotonase-like"/>
    <property type="match status" value="1"/>
</dbReference>
<proteinExistence type="inferred from homology"/>
<dbReference type="NCBIfam" id="NF005699">
    <property type="entry name" value="PRK07509.1"/>
    <property type="match status" value="1"/>
</dbReference>
<dbReference type="EMBL" id="LQBL01000031">
    <property type="protein sequence ID" value="KUG52022.1"/>
    <property type="molecule type" value="Genomic_DNA"/>
</dbReference>
<accession>A0A0W8I2P7</accession>
<dbReference type="InterPro" id="IPR029045">
    <property type="entry name" value="ClpP/crotonase-like_dom_sf"/>
</dbReference>
<sequence length="266" mass="28683">MPPPPPSQHVRVDRVHDGVAHVVLDRPDKLNALTLPMLDDLVRTARALGRDDTVRAVVLTGAGEAFCAGLDLRSALADPVGIGTRFVPRPWRGTNVFQEACWAWRRLPVPVVAAVHGHCLGAGIQLALGADLRTTTPDASWSVREVRWGLVPDMTGTRSLAELVGLDVAQELTLTGRLVPGAEAGELGLATRVGADPVALAHELITPMLEHDPRALAAAKRVLRHTWTSGPRATFARERRAQVPLLRRLAVRSARGDLPGRRAPTR</sequence>
<dbReference type="PANTHER" id="PTHR43149:SF1">
    <property type="entry name" value="DELTA(3,5)-DELTA(2,4)-DIENOYL-COA ISOMERASE, MITOCHONDRIAL"/>
    <property type="match status" value="1"/>
</dbReference>
<organism evidence="3 4">
    <name type="scientific">Serinicoccus chungangensis</name>
    <dbReference type="NCBI Taxonomy" id="767452"/>
    <lineage>
        <taxon>Bacteria</taxon>
        <taxon>Bacillati</taxon>
        <taxon>Actinomycetota</taxon>
        <taxon>Actinomycetes</taxon>
        <taxon>Micrococcales</taxon>
        <taxon>Ornithinimicrobiaceae</taxon>
        <taxon>Serinicoccus</taxon>
    </lineage>
</organism>
<dbReference type="Pfam" id="PF00378">
    <property type="entry name" value="ECH_1"/>
    <property type="match status" value="1"/>
</dbReference>
<dbReference type="AlphaFoldDB" id="A0A0W8I2P7"/>
<evidence type="ECO:0000256" key="2">
    <source>
        <dbReference type="RuleBase" id="RU003707"/>
    </source>
</evidence>
<reference evidence="3 4" key="1">
    <citation type="submission" date="2015-12" db="EMBL/GenBank/DDBJ databases">
        <title>Serinicoccus chungangenesis strain CD08_5 genome sequencing and assembly.</title>
        <authorList>
            <person name="Chander A.M."/>
            <person name="Kaur G."/>
            <person name="Nair G.R."/>
            <person name="Dhawan D.K."/>
            <person name="Kochhar R.K."/>
            <person name="Mayilraj S."/>
            <person name="Bhadada S.K."/>
        </authorList>
    </citation>
    <scope>NUCLEOTIDE SEQUENCE [LARGE SCALE GENOMIC DNA]</scope>
    <source>
        <strain evidence="3 4">CD08_5</strain>
    </source>
</reference>
<dbReference type="SUPFAM" id="SSF52096">
    <property type="entry name" value="ClpP/crotonase"/>
    <property type="match status" value="1"/>
</dbReference>
<name>A0A0W8I2P7_9MICO</name>
<keyword evidence="4" id="KW-1185">Reference proteome</keyword>
<dbReference type="STRING" id="767452.AVL62_08310"/>
<dbReference type="InterPro" id="IPR001753">
    <property type="entry name" value="Enoyl-CoA_hydra/iso"/>
</dbReference>
<dbReference type="PROSITE" id="PS00166">
    <property type="entry name" value="ENOYL_COA_HYDRATASE"/>
    <property type="match status" value="1"/>
</dbReference>
<dbReference type="PANTHER" id="PTHR43149">
    <property type="entry name" value="ENOYL-COA HYDRATASE"/>
    <property type="match status" value="1"/>
</dbReference>
<protein>
    <submittedName>
        <fullName evidence="3">Enoyl-CoA hydratase</fullName>
    </submittedName>
</protein>
<dbReference type="RefSeq" id="WP_058892318.1">
    <property type="nucleotide sequence ID" value="NZ_LQBL01000031.1"/>
</dbReference>
<dbReference type="InterPro" id="IPR018376">
    <property type="entry name" value="Enoyl-CoA_hyd/isom_CS"/>
</dbReference>
<gene>
    <name evidence="3" type="ORF">AVL62_08310</name>
</gene>
<dbReference type="InterPro" id="IPR045002">
    <property type="entry name" value="Ech1-like"/>
</dbReference>
<evidence type="ECO:0000313" key="4">
    <source>
        <dbReference type="Proteomes" id="UP000054837"/>
    </source>
</evidence>
<dbReference type="GO" id="GO:0016853">
    <property type="term" value="F:isomerase activity"/>
    <property type="evidence" value="ECO:0007669"/>
    <property type="project" value="InterPro"/>
</dbReference>